<dbReference type="EMBL" id="CP129013">
    <property type="protein sequence ID" value="WLR42774.1"/>
    <property type="molecule type" value="Genomic_DNA"/>
</dbReference>
<sequence>MGNLIKKQYQYRAFGMNINSEMCFPELISSFHENQEKDISIVKDPNLVEQDDVKCNPFYHAVENRTVSFYVPEIAYFQVSNGREIRWKPYSETNNDVVKLFLLGTCMGIILMHHKIIPLHGSAVEINGEVLAVVGDQGAGKSTTVAQLIKMGCKIVSDDIIPVKIIGNKPYITPTYPQQKLWEDSLIYIGREVEEFQPIYGRERKYNVPVREHFIKDTLPLKMIFELTKDEVNDIETQTISPLPSLNILFKHTYRNFLIKRLNLMEYHFHVSSLIFNNVKMYRIIRPENESTRTEIAKQIIQNWEWRANNE</sequence>
<reference evidence="1 2" key="1">
    <citation type="submission" date="2023-06" db="EMBL/GenBank/DDBJ databases">
        <title>Five Gram-positive bacteria isolated from mangrove sediments in Shenzhen, Guangdong, China.</title>
        <authorList>
            <person name="Yu S."/>
            <person name="Zheng W."/>
            <person name="Huang Y."/>
        </authorList>
    </citation>
    <scope>NUCLEOTIDE SEQUENCE [LARGE SCALE GENOMIC DNA]</scope>
    <source>
        <strain evidence="1 2">SaN35-3</strain>
    </source>
</reference>
<accession>A0ABY9JTQ6</accession>
<dbReference type="Gene3D" id="3.40.50.300">
    <property type="entry name" value="P-loop containing nucleotide triphosphate hydrolases"/>
    <property type="match status" value="1"/>
</dbReference>
<keyword evidence="2" id="KW-1185">Reference proteome</keyword>
<dbReference type="RefSeq" id="WP_306019803.1">
    <property type="nucleotide sequence ID" value="NZ_CP129013.1"/>
</dbReference>
<dbReference type="SUPFAM" id="SSF53795">
    <property type="entry name" value="PEP carboxykinase-like"/>
    <property type="match status" value="1"/>
</dbReference>
<evidence type="ECO:0000313" key="1">
    <source>
        <dbReference type="EMBL" id="WLR42774.1"/>
    </source>
</evidence>
<proteinExistence type="predicted"/>
<dbReference type="InterPro" id="IPR027417">
    <property type="entry name" value="P-loop_NTPase"/>
</dbReference>
<evidence type="ECO:0000313" key="2">
    <source>
        <dbReference type="Proteomes" id="UP001197974"/>
    </source>
</evidence>
<dbReference type="Proteomes" id="UP001197974">
    <property type="component" value="Chromosome"/>
</dbReference>
<organism evidence="1 2">
    <name type="scientific">Bacillus carboniphilus</name>
    <dbReference type="NCBI Taxonomy" id="86663"/>
    <lineage>
        <taxon>Bacteria</taxon>
        <taxon>Bacillati</taxon>
        <taxon>Bacillota</taxon>
        <taxon>Bacilli</taxon>
        <taxon>Bacillales</taxon>
        <taxon>Bacillaceae</taxon>
        <taxon>Bacillus</taxon>
    </lineage>
</organism>
<gene>
    <name evidence="1" type="ORF">LC087_00555</name>
</gene>
<name>A0ABY9JTQ6_9BACI</name>
<protein>
    <submittedName>
        <fullName evidence="1">Aldolase</fullName>
    </submittedName>
</protein>